<keyword evidence="1" id="KW-0472">Membrane</keyword>
<keyword evidence="1" id="KW-1133">Transmembrane helix</keyword>
<organism evidence="2 3">
    <name type="scientific">Aquimarina aggregata</name>
    <dbReference type="NCBI Taxonomy" id="1642818"/>
    <lineage>
        <taxon>Bacteria</taxon>
        <taxon>Pseudomonadati</taxon>
        <taxon>Bacteroidota</taxon>
        <taxon>Flavobacteriia</taxon>
        <taxon>Flavobacteriales</taxon>
        <taxon>Flavobacteriaceae</taxon>
        <taxon>Aquimarina</taxon>
    </lineage>
</organism>
<keyword evidence="3" id="KW-1185">Reference proteome</keyword>
<gene>
    <name evidence="2" type="ORF">AWE51_08750</name>
</gene>
<dbReference type="OrthoDB" id="1164985at2"/>
<evidence type="ECO:0000256" key="1">
    <source>
        <dbReference type="SAM" id="Phobius"/>
    </source>
</evidence>
<protein>
    <submittedName>
        <fullName evidence="2">Uncharacterized protein</fullName>
    </submittedName>
</protein>
<dbReference type="Proteomes" id="UP000076715">
    <property type="component" value="Unassembled WGS sequence"/>
</dbReference>
<reference evidence="2 3" key="1">
    <citation type="submission" date="2016-01" db="EMBL/GenBank/DDBJ databases">
        <title>The draft genome sequence of Aquimarina sp. RZW4-3-2.</title>
        <authorList>
            <person name="Wang Y."/>
        </authorList>
    </citation>
    <scope>NUCLEOTIDE SEQUENCE [LARGE SCALE GENOMIC DNA]</scope>
    <source>
        <strain evidence="2 3">RZW4-3-2</strain>
    </source>
</reference>
<comment type="caution">
    <text evidence="2">The sequence shown here is derived from an EMBL/GenBank/DDBJ whole genome shotgun (WGS) entry which is preliminary data.</text>
</comment>
<dbReference type="AlphaFoldDB" id="A0A162ZDK7"/>
<keyword evidence="1" id="KW-0812">Transmembrane</keyword>
<name>A0A162ZDK7_9FLAO</name>
<accession>A0A162ZDK7</accession>
<evidence type="ECO:0000313" key="3">
    <source>
        <dbReference type="Proteomes" id="UP000076715"/>
    </source>
</evidence>
<proteinExistence type="predicted"/>
<dbReference type="RefSeq" id="WP_066315505.1">
    <property type="nucleotide sequence ID" value="NZ_LQRT01000024.1"/>
</dbReference>
<evidence type="ECO:0000313" key="2">
    <source>
        <dbReference type="EMBL" id="KZS39730.1"/>
    </source>
</evidence>
<feature type="transmembrane region" description="Helical" evidence="1">
    <location>
        <begin position="45"/>
        <end position="63"/>
    </location>
</feature>
<sequence length="82" mass="9701">MQTRKRIRKAPVRNRTEQNIHTIRKITKQSEPFFKRPIARTMTKTIMISGALFGVLYISKYFFSTTAKMITSFKEVRNACRE</sequence>
<dbReference type="EMBL" id="LQRT01000024">
    <property type="protein sequence ID" value="KZS39730.1"/>
    <property type="molecule type" value="Genomic_DNA"/>
</dbReference>